<dbReference type="PROSITE" id="PS51450">
    <property type="entry name" value="LRR"/>
    <property type="match status" value="1"/>
</dbReference>
<feature type="region of interest" description="Disordered" evidence="3">
    <location>
        <begin position="234"/>
        <end position="275"/>
    </location>
</feature>
<proteinExistence type="predicted"/>
<accession>A0ABQ9JHN5</accession>
<evidence type="ECO:0000313" key="5">
    <source>
        <dbReference type="Proteomes" id="UP001162164"/>
    </source>
</evidence>
<protein>
    <submittedName>
        <fullName evidence="4">Uncharacterized protein</fullName>
    </submittedName>
</protein>
<evidence type="ECO:0000256" key="1">
    <source>
        <dbReference type="ARBA" id="ARBA00022614"/>
    </source>
</evidence>
<feature type="region of interest" description="Disordered" evidence="3">
    <location>
        <begin position="303"/>
        <end position="328"/>
    </location>
</feature>
<dbReference type="PANTHER" id="PTHR23119:SF44">
    <property type="entry name" value="PROTEIN LAP4"/>
    <property type="match status" value="1"/>
</dbReference>
<dbReference type="Pfam" id="PF13855">
    <property type="entry name" value="LRR_8"/>
    <property type="match status" value="2"/>
</dbReference>
<evidence type="ECO:0000313" key="4">
    <source>
        <dbReference type="EMBL" id="KAJ8977706.1"/>
    </source>
</evidence>
<dbReference type="SUPFAM" id="SSF52058">
    <property type="entry name" value="L domain-like"/>
    <property type="match status" value="1"/>
</dbReference>
<dbReference type="SMART" id="SM00369">
    <property type="entry name" value="LRR_TYP"/>
    <property type="match status" value="7"/>
</dbReference>
<evidence type="ECO:0000256" key="3">
    <source>
        <dbReference type="SAM" id="MobiDB-lite"/>
    </source>
</evidence>
<keyword evidence="1" id="KW-0433">Leucine-rich repeat</keyword>
<gene>
    <name evidence="4" type="ORF">NQ317_005439</name>
</gene>
<evidence type="ECO:0000256" key="2">
    <source>
        <dbReference type="ARBA" id="ARBA00022737"/>
    </source>
</evidence>
<dbReference type="InterPro" id="IPR050614">
    <property type="entry name" value="Synaptic_Scaffolding_LAP-MAGUK"/>
</dbReference>
<dbReference type="Proteomes" id="UP001162164">
    <property type="component" value="Unassembled WGS sequence"/>
</dbReference>
<dbReference type="InterPro" id="IPR001611">
    <property type="entry name" value="Leu-rich_rpt"/>
</dbReference>
<organism evidence="4 5">
    <name type="scientific">Molorchus minor</name>
    <dbReference type="NCBI Taxonomy" id="1323400"/>
    <lineage>
        <taxon>Eukaryota</taxon>
        <taxon>Metazoa</taxon>
        <taxon>Ecdysozoa</taxon>
        <taxon>Arthropoda</taxon>
        <taxon>Hexapoda</taxon>
        <taxon>Insecta</taxon>
        <taxon>Pterygota</taxon>
        <taxon>Neoptera</taxon>
        <taxon>Endopterygota</taxon>
        <taxon>Coleoptera</taxon>
        <taxon>Polyphaga</taxon>
        <taxon>Cucujiformia</taxon>
        <taxon>Chrysomeloidea</taxon>
        <taxon>Cerambycidae</taxon>
        <taxon>Lamiinae</taxon>
        <taxon>Monochamini</taxon>
        <taxon>Molorchus</taxon>
    </lineage>
</organism>
<name>A0ABQ9JHN5_9CUCU</name>
<feature type="compositionally biased region" description="Gly residues" evidence="3">
    <location>
        <begin position="305"/>
        <end position="316"/>
    </location>
</feature>
<reference evidence="4" key="1">
    <citation type="journal article" date="2023" name="Insect Mol. Biol.">
        <title>Genome sequencing provides insights into the evolution of gene families encoding plant cell wall-degrading enzymes in longhorned beetles.</title>
        <authorList>
            <person name="Shin N.R."/>
            <person name="Okamura Y."/>
            <person name="Kirsch R."/>
            <person name="Pauchet Y."/>
        </authorList>
    </citation>
    <scope>NUCLEOTIDE SEQUENCE</scope>
    <source>
        <strain evidence="4">MMC_N1</strain>
    </source>
</reference>
<sequence length="498" mass="55505">MQSLPPEIGQLSNLTCLDLSENRLEYLPEEIAGLESLTDLHLSQNVLETLPDGIGKLDKLTILKVDQNRLTSLNSNIGHCHNLQELILTENFLSELPVEMGRLVRLTNLNVDRNSLTSVPEDIGNLCELGVLSLRDNRLTMLPDSLGNCVRLHVLDVSGNRLPYLPYTLLQLSLKAVWLSDNQAQPLLTFQTDTDPDSGKTVLTCFLLPQQEYQPTIASDGRLYRCDVTPGLSNGTLTRTDDGAASEDDWQEQEANRTHSVKFTDPQEQDNREVSSRNTVAVWLMGCYDRTKEQQLLHAEHAAGPGRGVQGGGLTVGRGRRREGPVGLRPSNRSIYMVVWMGIDPPGTPFVRQNTPHPRELKAKAHKLFGKGHNSMEESDQLLNDSSVPEVEAVNEHVRNFNDPPRVIEPEPELVVGNGDVEESSEPSQDDDTDDCKLKKMDNFIIPTVRKWYLGSNVKPVKSTILEKKNSKSKRNKTAYEEVSMGISGLLLKTVYES</sequence>
<dbReference type="SMART" id="SM00364">
    <property type="entry name" value="LRR_BAC"/>
    <property type="match status" value="7"/>
</dbReference>
<comment type="caution">
    <text evidence="4">The sequence shown here is derived from an EMBL/GenBank/DDBJ whole genome shotgun (WGS) entry which is preliminary data.</text>
</comment>
<keyword evidence="2" id="KW-0677">Repeat</keyword>
<dbReference type="Gene3D" id="3.80.10.10">
    <property type="entry name" value="Ribonuclease Inhibitor"/>
    <property type="match status" value="1"/>
</dbReference>
<dbReference type="InterPro" id="IPR032675">
    <property type="entry name" value="LRR_dom_sf"/>
</dbReference>
<dbReference type="InterPro" id="IPR003591">
    <property type="entry name" value="Leu-rich_rpt_typical-subtyp"/>
</dbReference>
<dbReference type="PANTHER" id="PTHR23119">
    <property type="entry name" value="DISCS LARGE"/>
    <property type="match status" value="1"/>
</dbReference>
<dbReference type="EMBL" id="JAPWTJ010000517">
    <property type="protein sequence ID" value="KAJ8977706.1"/>
    <property type="molecule type" value="Genomic_DNA"/>
</dbReference>
<keyword evidence="5" id="KW-1185">Reference proteome</keyword>